<evidence type="ECO:0000256" key="2">
    <source>
        <dbReference type="ARBA" id="ARBA00022801"/>
    </source>
</evidence>
<keyword evidence="3 5" id="KW-0904">Protein phosphatase</keyword>
<dbReference type="STRING" id="142588.SAMN04488559_1087"/>
<dbReference type="SUPFAM" id="SSF89550">
    <property type="entry name" value="PHP domain-like"/>
    <property type="match status" value="1"/>
</dbReference>
<dbReference type="InterPro" id="IPR016195">
    <property type="entry name" value="Pol/histidinol_Pase-like"/>
</dbReference>
<dbReference type="Gene3D" id="3.20.20.140">
    <property type="entry name" value="Metal-dependent hydrolases"/>
    <property type="match status" value="1"/>
</dbReference>
<dbReference type="RefSeq" id="WP_092651938.1">
    <property type="nucleotide sequence ID" value="NZ_FOHA01000008.1"/>
</dbReference>
<protein>
    <recommendedName>
        <fullName evidence="5">Tyrosine-protein phosphatase</fullName>
        <ecNumber evidence="5">3.1.3.48</ecNumber>
    </recommendedName>
</protein>
<dbReference type="GO" id="GO:0030145">
    <property type="term" value="F:manganese ion binding"/>
    <property type="evidence" value="ECO:0007669"/>
    <property type="project" value="UniProtKB-UniRule"/>
</dbReference>
<evidence type="ECO:0000313" key="6">
    <source>
        <dbReference type="EMBL" id="SER85808.1"/>
    </source>
</evidence>
<dbReference type="Pfam" id="PF19567">
    <property type="entry name" value="CpsB_CapC"/>
    <property type="match status" value="1"/>
</dbReference>
<keyword evidence="7" id="KW-1185">Reference proteome</keyword>
<evidence type="ECO:0000256" key="3">
    <source>
        <dbReference type="ARBA" id="ARBA00022912"/>
    </source>
</evidence>
<dbReference type="Proteomes" id="UP000198948">
    <property type="component" value="Unassembled WGS sequence"/>
</dbReference>
<sequence>MIDLHCHILPGIDDGPKDLEAAIAMAKMAVSEGIEHILVTPHHRNGQYINKKKEIIEAMQAFQTILDMNAIPLNLFPGQELRLTSELLDYIDNDEVQFVDEDCQYLLIEFPTMSIPNATENLFFELGKRNITPIIVHPERNHVFYNKPDIFFQFIEKGAYAQLTAGSYLGHFGKKIQKFSKQLLDANSIHIIASDAHNISTRKFCVKEAYEKLEKEFGIGIVKEFQQNTKDFINGDAPASRELLKVRKKFKLF</sequence>
<comment type="catalytic activity">
    <reaction evidence="4 5">
        <text>O-phospho-L-tyrosyl-[protein] + H2O = L-tyrosyl-[protein] + phosphate</text>
        <dbReference type="Rhea" id="RHEA:10684"/>
        <dbReference type="Rhea" id="RHEA-COMP:10136"/>
        <dbReference type="Rhea" id="RHEA-COMP:20101"/>
        <dbReference type="ChEBI" id="CHEBI:15377"/>
        <dbReference type="ChEBI" id="CHEBI:43474"/>
        <dbReference type="ChEBI" id="CHEBI:46858"/>
        <dbReference type="ChEBI" id="CHEBI:61978"/>
        <dbReference type="EC" id="3.1.3.48"/>
    </reaction>
</comment>
<evidence type="ECO:0000256" key="4">
    <source>
        <dbReference type="ARBA" id="ARBA00051722"/>
    </source>
</evidence>
<proteinExistence type="inferred from homology"/>
<evidence type="ECO:0000313" key="7">
    <source>
        <dbReference type="Proteomes" id="UP000198948"/>
    </source>
</evidence>
<dbReference type="EC" id="3.1.3.48" evidence="5"/>
<dbReference type="PANTHER" id="PTHR39181">
    <property type="entry name" value="TYROSINE-PROTEIN PHOSPHATASE YWQE"/>
    <property type="match status" value="1"/>
</dbReference>
<evidence type="ECO:0000256" key="5">
    <source>
        <dbReference type="PIRNR" id="PIRNR016557"/>
    </source>
</evidence>
<gene>
    <name evidence="6" type="ORF">SAMN04488559_1087</name>
</gene>
<evidence type="ECO:0000256" key="1">
    <source>
        <dbReference type="ARBA" id="ARBA00005750"/>
    </source>
</evidence>
<reference evidence="6 7" key="1">
    <citation type="submission" date="2016-10" db="EMBL/GenBank/DDBJ databases">
        <authorList>
            <person name="de Groot N.N."/>
        </authorList>
    </citation>
    <scope>NUCLEOTIDE SEQUENCE [LARGE SCALE GENOMIC DNA]</scope>
    <source>
        <strain evidence="6 7">DSM 13760</strain>
    </source>
</reference>
<dbReference type="PIRSF" id="PIRSF016557">
    <property type="entry name" value="Caps_synth_CpsB"/>
    <property type="match status" value="1"/>
</dbReference>
<dbReference type="GO" id="GO:0004725">
    <property type="term" value="F:protein tyrosine phosphatase activity"/>
    <property type="evidence" value="ECO:0007669"/>
    <property type="project" value="UniProtKB-UniRule"/>
</dbReference>
<organism evidence="6 7">
    <name type="scientific">Isobaculum melis</name>
    <dbReference type="NCBI Taxonomy" id="142588"/>
    <lineage>
        <taxon>Bacteria</taxon>
        <taxon>Bacillati</taxon>
        <taxon>Bacillota</taxon>
        <taxon>Bacilli</taxon>
        <taxon>Lactobacillales</taxon>
        <taxon>Carnobacteriaceae</taxon>
        <taxon>Isobaculum</taxon>
    </lineage>
</organism>
<dbReference type="PANTHER" id="PTHR39181:SF1">
    <property type="entry name" value="TYROSINE-PROTEIN PHOSPHATASE YWQE"/>
    <property type="match status" value="1"/>
</dbReference>
<name>A0A1H9SLQ1_9LACT</name>
<comment type="similarity">
    <text evidence="1 5">Belongs to the metallo-dependent hydrolases superfamily. CpsB/CapC family.</text>
</comment>
<keyword evidence="2 5" id="KW-0378">Hydrolase</keyword>
<dbReference type="EMBL" id="FOHA01000008">
    <property type="protein sequence ID" value="SER85808.1"/>
    <property type="molecule type" value="Genomic_DNA"/>
</dbReference>
<dbReference type="InterPro" id="IPR016667">
    <property type="entry name" value="Caps_polysacc_synth_CpsB/CapC"/>
</dbReference>
<accession>A0A1H9SLQ1</accession>
<dbReference type="AlphaFoldDB" id="A0A1H9SLQ1"/>
<dbReference type="OrthoDB" id="9788539at2"/>